<evidence type="ECO:0000259" key="3">
    <source>
        <dbReference type="SMART" id="SM00829"/>
    </source>
</evidence>
<dbReference type="GO" id="GO:0035925">
    <property type="term" value="F:mRNA 3'-UTR AU-rich region binding"/>
    <property type="evidence" value="ECO:0007669"/>
    <property type="project" value="TreeGrafter"/>
</dbReference>
<keyword evidence="2" id="KW-0560">Oxidoreductase</keyword>
<evidence type="ECO:0000256" key="1">
    <source>
        <dbReference type="ARBA" id="ARBA00022857"/>
    </source>
</evidence>
<feature type="domain" description="Enoyl reductase (ER)" evidence="3">
    <location>
        <begin position="11"/>
        <end position="315"/>
    </location>
</feature>
<dbReference type="SUPFAM" id="SSF51735">
    <property type="entry name" value="NAD(P)-binding Rossmann-fold domains"/>
    <property type="match status" value="1"/>
</dbReference>
<accession>A0A316ER43</accession>
<dbReference type="RefSeq" id="WP_109584042.1">
    <property type="nucleotide sequence ID" value="NZ_QGGT01000003.1"/>
</dbReference>
<proteinExistence type="predicted"/>
<evidence type="ECO:0000313" key="4">
    <source>
        <dbReference type="EMBL" id="PWK33966.1"/>
    </source>
</evidence>
<dbReference type="InterPro" id="IPR036291">
    <property type="entry name" value="NAD(P)-bd_dom_sf"/>
</dbReference>
<dbReference type="InterPro" id="IPR013149">
    <property type="entry name" value="ADH-like_C"/>
</dbReference>
<gene>
    <name evidence="4" type="ORF">C7419_103285</name>
</gene>
<protein>
    <submittedName>
        <fullName evidence="4">NADPH:quinone reductase-like Zn-dependent oxidoreductase</fullName>
    </submittedName>
</protein>
<evidence type="ECO:0000313" key="5">
    <source>
        <dbReference type="Proteomes" id="UP000245754"/>
    </source>
</evidence>
<dbReference type="PANTHER" id="PTHR48106:SF13">
    <property type="entry name" value="QUINONE OXIDOREDUCTASE-RELATED"/>
    <property type="match status" value="1"/>
</dbReference>
<sequence>MAQLIRMYETGAPQVLRVEREDPGMPGRGEVRISQDAIGVNFVDTMVRNGSYPVPLPTVPGFEGAGTVTHVGADVSGFAVGDRVAYFFAAGGYASERLVPAESLIRLPDDICTFTAATFLAKGFTAWMALRALYRLAPGETALVTGASGSVGSILSRWAKSLGATVISVAGSQDKLAKARAGSHHALYAGDASLDKKISALAPQGVDVVFDLVGQATADVAARSVRSGGTIVAIGGASGSPLAASAELAERGVHIKRGGTPQFVNGVTIGEASSELFALIRSGVFRDIDVVHFELTDAPLVHQSIEQRAIGGIPLLVTNRAGC</sequence>
<dbReference type="InterPro" id="IPR011032">
    <property type="entry name" value="GroES-like_sf"/>
</dbReference>
<reference evidence="4 5" key="1">
    <citation type="submission" date="2018-05" db="EMBL/GenBank/DDBJ databases">
        <title>Genomic Encyclopedia of Type Strains, Phase IV (KMG-V): Genome sequencing to study the core and pangenomes of soil and plant-associated prokaryotes.</title>
        <authorList>
            <person name="Whitman W."/>
        </authorList>
    </citation>
    <scope>NUCLEOTIDE SEQUENCE [LARGE SCALE GENOMIC DNA]</scope>
    <source>
        <strain evidence="4 5">SLV-132</strain>
    </source>
</reference>
<dbReference type="PANTHER" id="PTHR48106">
    <property type="entry name" value="QUINONE OXIDOREDUCTASE PIG3-RELATED"/>
    <property type="match status" value="1"/>
</dbReference>
<organism evidence="4 5">
    <name type="scientific">Cupriavidus plantarum</name>
    <dbReference type="NCBI Taxonomy" id="942865"/>
    <lineage>
        <taxon>Bacteria</taxon>
        <taxon>Pseudomonadati</taxon>
        <taxon>Pseudomonadota</taxon>
        <taxon>Betaproteobacteria</taxon>
        <taxon>Burkholderiales</taxon>
        <taxon>Burkholderiaceae</taxon>
        <taxon>Cupriavidus</taxon>
    </lineage>
</organism>
<dbReference type="Gene3D" id="3.40.50.720">
    <property type="entry name" value="NAD(P)-binding Rossmann-like Domain"/>
    <property type="match status" value="1"/>
</dbReference>
<dbReference type="Gene3D" id="3.90.180.10">
    <property type="entry name" value="Medium-chain alcohol dehydrogenases, catalytic domain"/>
    <property type="match status" value="1"/>
</dbReference>
<dbReference type="GO" id="GO:0003960">
    <property type="term" value="F:quinone reductase (NADPH) activity"/>
    <property type="evidence" value="ECO:0007669"/>
    <property type="project" value="TreeGrafter"/>
</dbReference>
<dbReference type="EMBL" id="QGGT01000003">
    <property type="protein sequence ID" value="PWK33966.1"/>
    <property type="molecule type" value="Genomic_DNA"/>
</dbReference>
<dbReference type="GO" id="GO:0005829">
    <property type="term" value="C:cytosol"/>
    <property type="evidence" value="ECO:0007669"/>
    <property type="project" value="TreeGrafter"/>
</dbReference>
<dbReference type="AlphaFoldDB" id="A0A316ER43"/>
<dbReference type="InterPro" id="IPR020843">
    <property type="entry name" value="ER"/>
</dbReference>
<dbReference type="Pfam" id="PF08240">
    <property type="entry name" value="ADH_N"/>
    <property type="match status" value="1"/>
</dbReference>
<keyword evidence="5" id="KW-1185">Reference proteome</keyword>
<dbReference type="Pfam" id="PF00107">
    <property type="entry name" value="ADH_zinc_N"/>
    <property type="match status" value="1"/>
</dbReference>
<keyword evidence="1" id="KW-0521">NADP</keyword>
<dbReference type="GO" id="GO:0070402">
    <property type="term" value="F:NADPH binding"/>
    <property type="evidence" value="ECO:0007669"/>
    <property type="project" value="TreeGrafter"/>
</dbReference>
<dbReference type="InterPro" id="IPR013154">
    <property type="entry name" value="ADH-like_N"/>
</dbReference>
<dbReference type="Proteomes" id="UP000245754">
    <property type="component" value="Unassembled WGS sequence"/>
</dbReference>
<comment type="caution">
    <text evidence="4">The sequence shown here is derived from an EMBL/GenBank/DDBJ whole genome shotgun (WGS) entry which is preliminary data.</text>
</comment>
<name>A0A316ER43_9BURK</name>
<evidence type="ECO:0000256" key="2">
    <source>
        <dbReference type="ARBA" id="ARBA00023002"/>
    </source>
</evidence>
<dbReference type="SMART" id="SM00829">
    <property type="entry name" value="PKS_ER"/>
    <property type="match status" value="1"/>
</dbReference>
<dbReference type="SUPFAM" id="SSF50129">
    <property type="entry name" value="GroES-like"/>
    <property type="match status" value="1"/>
</dbReference>